<dbReference type="PRINTS" id="PR00370">
    <property type="entry name" value="FMOXYGENASE"/>
</dbReference>
<reference evidence="7 8" key="1">
    <citation type="journal article" date="2020" name="bioRxiv">
        <title>Sequence and annotation of 42 cannabis genomes reveals extensive copy number variation in cannabinoid synthesis and pathogen resistance genes.</title>
        <authorList>
            <person name="Mckernan K.J."/>
            <person name="Helbert Y."/>
            <person name="Kane L.T."/>
            <person name="Ebling H."/>
            <person name="Zhang L."/>
            <person name="Liu B."/>
            <person name="Eaton Z."/>
            <person name="Mclaughlin S."/>
            <person name="Kingan S."/>
            <person name="Baybayan P."/>
            <person name="Concepcion G."/>
            <person name="Jordan M."/>
            <person name="Riva A."/>
            <person name="Barbazuk W."/>
            <person name="Harkins T."/>
        </authorList>
    </citation>
    <scope>NUCLEOTIDE SEQUENCE [LARGE SCALE GENOMIC DNA]</scope>
    <source>
        <strain evidence="8">cv. Jamaican Lion 4</strain>
        <tissue evidence="7">Leaf</tissue>
    </source>
</reference>
<keyword evidence="3 6" id="KW-0274">FAD</keyword>
<dbReference type="SUPFAM" id="SSF51905">
    <property type="entry name" value="FAD/NAD(P)-binding domain"/>
    <property type="match status" value="2"/>
</dbReference>
<evidence type="ECO:0000256" key="5">
    <source>
        <dbReference type="ARBA" id="ARBA00023002"/>
    </source>
</evidence>
<keyword evidence="6" id="KW-0503">Monooxygenase</keyword>
<keyword evidence="4" id="KW-0521">NADP</keyword>
<gene>
    <name evidence="7" type="ORF">G4B88_025142</name>
</gene>
<dbReference type="InterPro" id="IPR000960">
    <property type="entry name" value="Flavin_mOase"/>
</dbReference>
<dbReference type="Proteomes" id="UP000583929">
    <property type="component" value="Unassembled WGS sequence"/>
</dbReference>
<sequence>MSRSLNVAVIGAGVAGLCAARELKTQGHRVTIFEKANQIGGTWAYDTRVESDPLSLDPTREIVHGSLYRSLRTNLPRHLMGFLDYPFEKRPNGDSRTFPAHREVLCFLTKFANEFGLVELVRFNSEIVRVERVGERNDEWLVESITRGCDSVSGEVFEAVVVCSGNFVEPQIPVLLGIEKWRRYQIHSHNYRVPEQFRGQIVVLIGFGASAFDISRDIATEAKQVHIATRSPDVKLGKLENHNNIWHHMMIDHVCEDGRVVFQDGSSVCADTIFYCTGFKYRYPFLETNGVVTVDENRVGPLYSHVFPPNLAPGLSFIGIPVKGPIFNTIELQSKWIAHVLSGKVLLPKEEEMMASTNEFYKKMQELGLPKRSTHFLTPYQVGYQNWLCAQIGLPPLEKWRYQMYEESVKNIIEMRDGYKDRWDDAYWDGIINL</sequence>
<comment type="similarity">
    <text evidence="1 6">Belongs to the FMO family.</text>
</comment>
<dbReference type="PANTHER" id="PTHR23023">
    <property type="entry name" value="DIMETHYLANILINE MONOOXYGENASE"/>
    <property type="match status" value="1"/>
</dbReference>
<keyword evidence="8" id="KW-1185">Reference proteome</keyword>
<evidence type="ECO:0000313" key="8">
    <source>
        <dbReference type="Proteomes" id="UP000583929"/>
    </source>
</evidence>
<evidence type="ECO:0000256" key="4">
    <source>
        <dbReference type="ARBA" id="ARBA00022857"/>
    </source>
</evidence>
<dbReference type="InterPro" id="IPR020946">
    <property type="entry name" value="Flavin_mOase-like"/>
</dbReference>
<dbReference type="PIRSF" id="PIRSF000332">
    <property type="entry name" value="FMO"/>
    <property type="match status" value="1"/>
</dbReference>
<organism evidence="7 8">
    <name type="scientific">Cannabis sativa</name>
    <name type="common">Hemp</name>
    <name type="synonym">Marijuana</name>
    <dbReference type="NCBI Taxonomy" id="3483"/>
    <lineage>
        <taxon>Eukaryota</taxon>
        <taxon>Viridiplantae</taxon>
        <taxon>Streptophyta</taxon>
        <taxon>Embryophyta</taxon>
        <taxon>Tracheophyta</taxon>
        <taxon>Spermatophyta</taxon>
        <taxon>Magnoliopsida</taxon>
        <taxon>eudicotyledons</taxon>
        <taxon>Gunneridae</taxon>
        <taxon>Pentapetalae</taxon>
        <taxon>rosids</taxon>
        <taxon>fabids</taxon>
        <taxon>Rosales</taxon>
        <taxon>Cannabaceae</taxon>
        <taxon>Cannabis</taxon>
    </lineage>
</organism>
<evidence type="ECO:0000256" key="3">
    <source>
        <dbReference type="ARBA" id="ARBA00022827"/>
    </source>
</evidence>
<evidence type="ECO:0000313" key="7">
    <source>
        <dbReference type="EMBL" id="KAF4347099.1"/>
    </source>
</evidence>
<keyword evidence="5 6" id="KW-0560">Oxidoreductase</keyword>
<protein>
    <recommendedName>
        <fullName evidence="6">Flavin-containing monooxygenase</fullName>
        <ecNumber evidence="6">1.-.-.-</ecNumber>
    </recommendedName>
</protein>
<comment type="caution">
    <text evidence="7">The sequence shown here is derived from an EMBL/GenBank/DDBJ whole genome shotgun (WGS) entry which is preliminary data.</text>
</comment>
<evidence type="ECO:0000256" key="1">
    <source>
        <dbReference type="ARBA" id="ARBA00009183"/>
    </source>
</evidence>
<accession>A0A7J6DNC3</accession>
<dbReference type="Gene3D" id="3.50.50.60">
    <property type="entry name" value="FAD/NAD(P)-binding domain"/>
    <property type="match status" value="2"/>
</dbReference>
<evidence type="ECO:0000256" key="6">
    <source>
        <dbReference type="RuleBase" id="RU361177"/>
    </source>
</evidence>
<dbReference type="EMBL" id="JAATIQ010000858">
    <property type="protein sequence ID" value="KAF4347099.1"/>
    <property type="molecule type" value="Genomic_DNA"/>
</dbReference>
<dbReference type="EC" id="1.-.-.-" evidence="6"/>
<dbReference type="GO" id="GO:0050660">
    <property type="term" value="F:flavin adenine dinucleotide binding"/>
    <property type="evidence" value="ECO:0007669"/>
    <property type="project" value="InterPro"/>
</dbReference>
<dbReference type="GO" id="GO:0050661">
    <property type="term" value="F:NADP binding"/>
    <property type="evidence" value="ECO:0007669"/>
    <property type="project" value="InterPro"/>
</dbReference>
<name>A0A7J6DNC3_CANSA</name>
<evidence type="ECO:0000256" key="2">
    <source>
        <dbReference type="ARBA" id="ARBA00022630"/>
    </source>
</evidence>
<dbReference type="GO" id="GO:0004499">
    <property type="term" value="F:N,N-dimethylaniline monooxygenase activity"/>
    <property type="evidence" value="ECO:0007669"/>
    <property type="project" value="InterPro"/>
</dbReference>
<dbReference type="InterPro" id="IPR036188">
    <property type="entry name" value="FAD/NAD-bd_sf"/>
</dbReference>
<dbReference type="Pfam" id="PF00743">
    <property type="entry name" value="FMO-like"/>
    <property type="match status" value="2"/>
</dbReference>
<keyword evidence="2 6" id="KW-0285">Flavoprotein</keyword>
<dbReference type="InterPro" id="IPR050346">
    <property type="entry name" value="FMO-like"/>
</dbReference>
<comment type="cofactor">
    <cofactor evidence="6">
        <name>FAD</name>
        <dbReference type="ChEBI" id="CHEBI:57692"/>
    </cofactor>
</comment>
<proteinExistence type="inferred from homology"/>
<dbReference type="AlphaFoldDB" id="A0A7J6DNC3"/>